<dbReference type="SUPFAM" id="SSF52058">
    <property type="entry name" value="L domain-like"/>
    <property type="match status" value="1"/>
</dbReference>
<dbReference type="InterPro" id="IPR052574">
    <property type="entry name" value="CDIRP"/>
</dbReference>
<dbReference type="GO" id="GO:0035591">
    <property type="term" value="F:signaling adaptor activity"/>
    <property type="evidence" value="ECO:0007669"/>
    <property type="project" value="TreeGrafter"/>
</dbReference>
<evidence type="ECO:0000256" key="2">
    <source>
        <dbReference type="ARBA" id="ARBA00022737"/>
    </source>
</evidence>
<dbReference type="AlphaFoldDB" id="G5H978"/>
<dbReference type="PANTHER" id="PTHR47566:SF1">
    <property type="entry name" value="PROTEIN NUD1"/>
    <property type="match status" value="1"/>
</dbReference>
<dbReference type="Proteomes" id="UP000006008">
    <property type="component" value="Unassembled WGS sequence"/>
</dbReference>
<accession>G5H978</accession>
<keyword evidence="2" id="KW-0677">Repeat</keyword>
<name>G5H978_9BACT</name>
<gene>
    <name evidence="3" type="ORF">HMPREF9450_02164</name>
</gene>
<dbReference type="PATRIC" id="fig|742725.3.peg.2231"/>
<dbReference type="PANTHER" id="PTHR47566">
    <property type="match status" value="1"/>
</dbReference>
<dbReference type="EMBL" id="ADLD01000013">
    <property type="protein sequence ID" value="EHB92115.1"/>
    <property type="molecule type" value="Genomic_DNA"/>
</dbReference>
<comment type="caution">
    <text evidence="3">The sequence shown here is derived from an EMBL/GenBank/DDBJ whole genome shotgun (WGS) entry which is preliminary data.</text>
</comment>
<reference evidence="3 4" key="1">
    <citation type="submission" date="2011-08" db="EMBL/GenBank/DDBJ databases">
        <title>The Genome Sequence of Alistipes indistinctus YIT 12060.</title>
        <authorList>
            <consortium name="The Broad Institute Genome Sequencing Platform"/>
            <person name="Earl A."/>
            <person name="Ward D."/>
            <person name="Feldgarden M."/>
            <person name="Gevers D."/>
            <person name="Morotomi M."/>
            <person name="Young S.K."/>
            <person name="Zeng Q."/>
            <person name="Gargeya S."/>
            <person name="Fitzgerald M."/>
            <person name="Haas B."/>
            <person name="Abouelleil A."/>
            <person name="Alvarado L."/>
            <person name="Arachchi H.M."/>
            <person name="Berlin A."/>
            <person name="Brown A."/>
            <person name="Chapman S.B."/>
            <person name="Chen Z."/>
            <person name="Dunbar C."/>
            <person name="Freedman E."/>
            <person name="Gearin G."/>
            <person name="Gellesch M."/>
            <person name="Goldberg J."/>
            <person name="Griggs A."/>
            <person name="Gujja S."/>
            <person name="Heiman D."/>
            <person name="Howarth C."/>
            <person name="Larson L."/>
            <person name="Lui A."/>
            <person name="MacDonald P.J.P."/>
            <person name="Montmayeur A."/>
            <person name="Murphy C."/>
            <person name="Neiman D."/>
            <person name="Pearson M."/>
            <person name="Priest M."/>
            <person name="Roberts A."/>
            <person name="Saif S."/>
            <person name="Shea T."/>
            <person name="Shenoy N."/>
            <person name="Sisk P."/>
            <person name="Stolte C."/>
            <person name="Sykes S."/>
            <person name="Wortman J."/>
            <person name="Nusbaum C."/>
            <person name="Birren B."/>
        </authorList>
    </citation>
    <scope>NUCLEOTIDE SEQUENCE [LARGE SCALE GENOMIC DNA]</scope>
    <source>
        <strain evidence="3 4">YIT 12060</strain>
    </source>
</reference>
<dbReference type="eggNOG" id="COG4886">
    <property type="taxonomic scope" value="Bacteria"/>
</dbReference>
<organism evidence="3 4">
    <name type="scientific">Alistipes indistinctus YIT 12060</name>
    <dbReference type="NCBI Taxonomy" id="742725"/>
    <lineage>
        <taxon>Bacteria</taxon>
        <taxon>Pseudomonadati</taxon>
        <taxon>Bacteroidota</taxon>
        <taxon>Bacteroidia</taxon>
        <taxon>Bacteroidales</taxon>
        <taxon>Rikenellaceae</taxon>
        <taxon>Alistipes</taxon>
    </lineage>
</organism>
<proteinExistence type="predicted"/>
<protein>
    <submittedName>
        <fullName evidence="3">Uncharacterized protein</fullName>
    </submittedName>
</protein>
<dbReference type="HOGENOM" id="CLU_491478_0_0_10"/>
<evidence type="ECO:0000313" key="3">
    <source>
        <dbReference type="EMBL" id="EHB92115.1"/>
    </source>
</evidence>
<keyword evidence="4" id="KW-1185">Reference proteome</keyword>
<dbReference type="InterPro" id="IPR032675">
    <property type="entry name" value="LRR_dom_sf"/>
</dbReference>
<evidence type="ECO:0000256" key="1">
    <source>
        <dbReference type="ARBA" id="ARBA00022614"/>
    </source>
</evidence>
<sequence>MSKWIVIISLTLFSLNCRQANGKELTRVSMDSIADTVGFRANGSLRLLATRGFEFTISDGSKTQKVVGKGFDKKDIIKCKFSANCERIVAITGPIRNLLFTSPLNISYKYHLSAPQGDRETVVVFTDSLLQLDISQCQSVRNLLCREYQLTELDVTHNPDLEQLDCSENRLRTLDMSQNRNLQVLFCSKNQLKDIDVIHNQKLRELVCFDNENLSLDVSANRNLEFLSCDGLLQELDVTNNIELRTLICRCKLTALDLSQNKKLRKLLISGNNFSAEELNAVFKTLPVVDYYNDAPHPELEMSDIPGAENCDRSLLRQRGWSPPENGPLDGVGEFMTPAPPEINFFTIGHTDDGAELHDLKALPITEEQYLSCDINGQKLLKKQIKEDEKSYCLNINNVEVEFRKDTVKGYYRGGESWWEYVGYYPDLDMYAFLSCYVSGDLITFSDCMLIDQEKGNEYLLLALGDAFGSAPLLSPNNDYLLDYYNSGDGGGSVRIFEINDKEVPASYIIRYAEESKFPFFIKNIIWKSDSEIFIKAYSNEDEKEYEYYKILLN</sequence>
<dbReference type="STRING" id="742725.HMPREF9450_02164"/>
<dbReference type="Gene3D" id="3.80.10.10">
    <property type="entry name" value="Ribonuclease Inhibitor"/>
    <property type="match status" value="1"/>
</dbReference>
<evidence type="ECO:0000313" key="4">
    <source>
        <dbReference type="Proteomes" id="UP000006008"/>
    </source>
</evidence>
<keyword evidence="1" id="KW-0433">Leucine-rich repeat</keyword>